<gene>
    <name evidence="1" type="ORF">OnM2_012027</name>
</gene>
<accession>A0A420I634</accession>
<protein>
    <submittedName>
        <fullName evidence="1">Uncharacterized protein</fullName>
    </submittedName>
</protein>
<evidence type="ECO:0000313" key="2">
    <source>
        <dbReference type="Proteomes" id="UP000286134"/>
    </source>
</evidence>
<dbReference type="AlphaFoldDB" id="A0A420I634"/>
<organism evidence="1 2">
    <name type="scientific">Erysiphe neolycopersici</name>
    <dbReference type="NCBI Taxonomy" id="212602"/>
    <lineage>
        <taxon>Eukaryota</taxon>
        <taxon>Fungi</taxon>
        <taxon>Dikarya</taxon>
        <taxon>Ascomycota</taxon>
        <taxon>Pezizomycotina</taxon>
        <taxon>Leotiomycetes</taxon>
        <taxon>Erysiphales</taxon>
        <taxon>Erysiphaceae</taxon>
        <taxon>Erysiphe</taxon>
    </lineage>
</organism>
<dbReference type="EMBL" id="MCFK01001217">
    <property type="protein sequence ID" value="RKF65160.1"/>
    <property type="molecule type" value="Genomic_DNA"/>
</dbReference>
<comment type="caution">
    <text evidence="1">The sequence shown here is derived from an EMBL/GenBank/DDBJ whole genome shotgun (WGS) entry which is preliminary data.</text>
</comment>
<keyword evidence="2" id="KW-1185">Reference proteome</keyword>
<evidence type="ECO:0000313" key="1">
    <source>
        <dbReference type="EMBL" id="RKF65160.1"/>
    </source>
</evidence>
<reference evidence="1 2" key="1">
    <citation type="journal article" date="2018" name="BMC Genomics">
        <title>Comparative genome analyses reveal sequence features reflecting distinct modes of host-adaptation between dicot and monocot powdery mildew.</title>
        <authorList>
            <person name="Wu Y."/>
            <person name="Ma X."/>
            <person name="Pan Z."/>
            <person name="Kale S.D."/>
            <person name="Song Y."/>
            <person name="King H."/>
            <person name="Zhang Q."/>
            <person name="Presley C."/>
            <person name="Deng X."/>
            <person name="Wei C.I."/>
            <person name="Xiao S."/>
        </authorList>
    </citation>
    <scope>NUCLEOTIDE SEQUENCE [LARGE SCALE GENOMIC DNA]</scope>
    <source>
        <strain evidence="1">UMSG2</strain>
    </source>
</reference>
<dbReference type="Proteomes" id="UP000286134">
    <property type="component" value="Unassembled WGS sequence"/>
</dbReference>
<sequence>MKLFFSLILQASFYSLILCYTVLIPDFDVRCRDDDITAAQLAAKTGIGCSKLGNLKGMLESEIGFVKLYKGNNFKHSEQSMRVG</sequence>
<name>A0A420I634_9PEZI</name>
<proteinExistence type="predicted"/>